<feature type="domain" description="ThiI ferredoxin-like" evidence="2">
    <location>
        <begin position="4"/>
        <end position="66"/>
    </location>
</feature>
<feature type="compositionally biased region" description="Low complexity" evidence="1">
    <location>
        <begin position="104"/>
        <end position="117"/>
    </location>
</feature>
<gene>
    <name evidence="3" type="primary">thiL4</name>
    <name evidence="3" type="ORF">SCLAV_p0931</name>
</gene>
<evidence type="ECO:0000313" key="3">
    <source>
        <dbReference type="EMBL" id="EFG04418.2"/>
    </source>
</evidence>
<dbReference type="RefSeq" id="WP_003952864.1">
    <property type="nucleotide sequence ID" value="NZ_CM000914.1"/>
</dbReference>
<dbReference type="OrthoDB" id="9773948at2"/>
<geneLocation type="plasmid" evidence="3 4">
    <name>pSCL4</name>
</geneLocation>
<name>B5GMA8_STRCL</name>
<sequence length="117" mass="12148">MPLKHGEIFLKGRNGHRFTERLHDNLRVALRGIGGSTWTKVARNATVPGGQVPQEALVERARRLIGGNSVEPAVRVPSTVDDISAAAVETLRPPTAGGGRTSVPAPARATPAATAGG</sequence>
<dbReference type="Pfam" id="PF22025">
    <property type="entry name" value="ThiI_fer"/>
    <property type="match status" value="1"/>
</dbReference>
<evidence type="ECO:0000313" key="4">
    <source>
        <dbReference type="Proteomes" id="UP000002357"/>
    </source>
</evidence>
<evidence type="ECO:0000256" key="1">
    <source>
        <dbReference type="SAM" id="MobiDB-lite"/>
    </source>
</evidence>
<organism evidence="3 4">
    <name type="scientific">Streptomyces clavuligerus</name>
    <dbReference type="NCBI Taxonomy" id="1901"/>
    <lineage>
        <taxon>Bacteria</taxon>
        <taxon>Bacillati</taxon>
        <taxon>Actinomycetota</taxon>
        <taxon>Actinomycetes</taxon>
        <taxon>Kitasatosporales</taxon>
        <taxon>Streptomycetaceae</taxon>
        <taxon>Streptomyces</taxon>
    </lineage>
</organism>
<reference evidence="3 4" key="1">
    <citation type="journal article" date="2010" name="Genome Biol. Evol.">
        <title>The sequence of a 1.8-mb bacterial linear plasmid reveals a rich evolutionary reservoir of secondary metabolic pathways.</title>
        <authorList>
            <person name="Medema M.H."/>
            <person name="Trefzer A."/>
            <person name="Kovalchuk A."/>
            <person name="van den Berg M."/>
            <person name="Mueller U."/>
            <person name="Heijne W."/>
            <person name="Wu L."/>
            <person name="Alam M.T."/>
            <person name="Ronning C.M."/>
            <person name="Nierman W.C."/>
            <person name="Bovenberg R.A.L."/>
            <person name="Breitling R."/>
            <person name="Takano E."/>
        </authorList>
    </citation>
    <scope>NUCLEOTIDE SEQUENCE [LARGE SCALE GENOMIC DNA]</scope>
    <source>
        <strain evidence="4">ATCC 27064 / DSM 738 / JCM 4710 / NBRC 13307 / NCIMB 12785 / NRRL 3585 / VKM Ac-602</strain>
        <plasmid evidence="3">pSCL4</plasmid>
    </source>
</reference>
<dbReference type="SUPFAM" id="SSF143437">
    <property type="entry name" value="THUMP domain-like"/>
    <property type="match status" value="1"/>
</dbReference>
<dbReference type="Proteomes" id="UP000002357">
    <property type="component" value="Plasmid pSCL4"/>
</dbReference>
<dbReference type="EMBL" id="CM000914">
    <property type="protein sequence ID" value="EFG04418.2"/>
    <property type="molecule type" value="Genomic_DNA"/>
</dbReference>
<accession>B5GMA8</accession>
<dbReference type="eggNOG" id="COG0301">
    <property type="taxonomic scope" value="Bacteria"/>
</dbReference>
<evidence type="ECO:0000259" key="2">
    <source>
        <dbReference type="Pfam" id="PF22025"/>
    </source>
</evidence>
<feature type="region of interest" description="Disordered" evidence="1">
    <location>
        <begin position="92"/>
        <end position="117"/>
    </location>
</feature>
<proteinExistence type="predicted"/>
<keyword evidence="4" id="KW-1185">Reference proteome</keyword>
<dbReference type="KEGG" id="sclf:BB341_28825"/>
<protein>
    <submittedName>
        <fullName evidence="3">Thiamine biosynthesis protein ThiI</fullName>
    </submittedName>
</protein>
<keyword evidence="3" id="KW-0614">Plasmid</keyword>
<dbReference type="Gene3D" id="3.30.2130.30">
    <property type="match status" value="1"/>
</dbReference>
<dbReference type="InterPro" id="IPR054173">
    <property type="entry name" value="ThiI_fer"/>
</dbReference>
<dbReference type="AlphaFoldDB" id="B5GMA8"/>
<dbReference type="GeneID" id="93734029"/>